<proteinExistence type="predicted"/>
<gene>
    <name evidence="1" type="ORF">A5810_003120</name>
</gene>
<reference evidence="1 2" key="1">
    <citation type="submission" date="2017-05" db="EMBL/GenBank/DDBJ databases">
        <title>The Genome Sequence of Enterococcus faecium 7H8_DIV0219.</title>
        <authorList>
            <consortium name="The Broad Institute Genomics Platform"/>
            <consortium name="The Broad Institute Genomic Center for Infectious Diseases"/>
            <person name="Earl A."/>
            <person name="Manson A."/>
            <person name="Schwartman J."/>
            <person name="Gilmore M."/>
            <person name="Abouelleil A."/>
            <person name="Cao P."/>
            <person name="Chapman S."/>
            <person name="Cusick C."/>
            <person name="Shea T."/>
            <person name="Young S."/>
            <person name="Neafsey D."/>
            <person name="Nusbaum C."/>
            <person name="Birren B."/>
        </authorList>
    </citation>
    <scope>NUCLEOTIDE SEQUENCE [LARGE SCALE GENOMIC DNA]</scope>
    <source>
        <strain evidence="1 2">7H8_DIV0219</strain>
    </source>
</reference>
<dbReference type="AlphaFoldDB" id="A0A242ASD3"/>
<protein>
    <recommendedName>
        <fullName evidence="3">IS110 family transposase</fullName>
    </recommendedName>
</protein>
<organism evidence="1 2">
    <name type="scientific">Enterococcus faecium</name>
    <name type="common">Streptococcus faecium</name>
    <dbReference type="NCBI Taxonomy" id="1352"/>
    <lineage>
        <taxon>Bacteria</taxon>
        <taxon>Bacillati</taxon>
        <taxon>Bacillota</taxon>
        <taxon>Bacilli</taxon>
        <taxon>Lactobacillales</taxon>
        <taxon>Enterococcaceae</taxon>
        <taxon>Enterococcus</taxon>
    </lineage>
</organism>
<comment type="caution">
    <text evidence="1">The sequence shown here is derived from an EMBL/GenBank/DDBJ whole genome shotgun (WGS) entry which is preliminary data.</text>
</comment>
<evidence type="ECO:0000313" key="2">
    <source>
        <dbReference type="Proteomes" id="UP000194885"/>
    </source>
</evidence>
<evidence type="ECO:0000313" key="1">
    <source>
        <dbReference type="EMBL" id="OTN83666.1"/>
    </source>
</evidence>
<name>A0A242ASD3_ENTFC</name>
<evidence type="ECO:0008006" key="3">
    <source>
        <dbReference type="Google" id="ProtNLM"/>
    </source>
</evidence>
<dbReference type="EMBL" id="NGKW01000026">
    <property type="protein sequence ID" value="OTN83666.1"/>
    <property type="molecule type" value="Genomic_DNA"/>
</dbReference>
<sequence length="47" mass="5211">MKNIIYFGMDVHKETFNLCALHGLTGEILGETRCASDISLVKDLLIS</sequence>
<accession>A0A242ASD3</accession>
<dbReference type="Proteomes" id="UP000194885">
    <property type="component" value="Unassembled WGS sequence"/>
</dbReference>